<dbReference type="PANTHER" id="PTHR14677:SF37">
    <property type="entry name" value="AN1-TYPE ZINC FINGER PROTEIN 1"/>
    <property type="match status" value="1"/>
</dbReference>
<evidence type="ECO:0000313" key="6">
    <source>
        <dbReference type="EMBL" id="KAF6027925.1"/>
    </source>
</evidence>
<dbReference type="EMBL" id="VXIV02002005">
    <property type="protein sequence ID" value="KAF6027925.1"/>
    <property type="molecule type" value="Genomic_DNA"/>
</dbReference>
<name>A0A7J7JPJ6_BUGNE</name>
<evidence type="ECO:0000256" key="4">
    <source>
        <dbReference type="PROSITE-ProRule" id="PRU00449"/>
    </source>
</evidence>
<evidence type="ECO:0000259" key="5">
    <source>
        <dbReference type="PROSITE" id="PS51039"/>
    </source>
</evidence>
<protein>
    <submittedName>
        <fullName evidence="6">ZFAND1</fullName>
    </submittedName>
</protein>
<proteinExistence type="predicted"/>
<organism evidence="6 7">
    <name type="scientific">Bugula neritina</name>
    <name type="common">Brown bryozoan</name>
    <name type="synonym">Sertularia neritina</name>
    <dbReference type="NCBI Taxonomy" id="10212"/>
    <lineage>
        <taxon>Eukaryota</taxon>
        <taxon>Metazoa</taxon>
        <taxon>Spiralia</taxon>
        <taxon>Lophotrochozoa</taxon>
        <taxon>Bryozoa</taxon>
        <taxon>Gymnolaemata</taxon>
        <taxon>Cheilostomatida</taxon>
        <taxon>Flustrina</taxon>
        <taxon>Buguloidea</taxon>
        <taxon>Bugulidae</taxon>
        <taxon>Bugula</taxon>
    </lineage>
</organism>
<evidence type="ECO:0000256" key="3">
    <source>
        <dbReference type="ARBA" id="ARBA00022833"/>
    </source>
</evidence>
<dbReference type="GO" id="GO:0005737">
    <property type="term" value="C:cytoplasm"/>
    <property type="evidence" value="ECO:0007669"/>
    <property type="project" value="TreeGrafter"/>
</dbReference>
<reference evidence="6" key="1">
    <citation type="submission" date="2020-06" db="EMBL/GenBank/DDBJ databases">
        <title>Draft genome of Bugula neritina, a colonial animal packing powerful symbionts and potential medicines.</title>
        <authorList>
            <person name="Rayko M."/>
        </authorList>
    </citation>
    <scope>NUCLEOTIDE SEQUENCE [LARGE SCALE GENOMIC DNA]</scope>
    <source>
        <strain evidence="6">Kwan_BN1</strain>
    </source>
</reference>
<evidence type="ECO:0000256" key="2">
    <source>
        <dbReference type="ARBA" id="ARBA00022771"/>
    </source>
</evidence>
<dbReference type="InterPro" id="IPR000058">
    <property type="entry name" value="Znf_AN1"/>
</dbReference>
<dbReference type="GO" id="GO:0008270">
    <property type="term" value="F:zinc ion binding"/>
    <property type="evidence" value="ECO:0007669"/>
    <property type="project" value="UniProtKB-KW"/>
</dbReference>
<feature type="domain" description="AN1-type" evidence="5">
    <location>
        <begin position="4"/>
        <end position="52"/>
    </location>
</feature>
<dbReference type="PANTHER" id="PTHR14677">
    <property type="entry name" value="ARSENITE INDUCUBLE RNA ASSOCIATED PROTEIN AIP-1-RELATED"/>
    <property type="match status" value="1"/>
</dbReference>
<keyword evidence="7" id="KW-1185">Reference proteome</keyword>
<dbReference type="PROSITE" id="PS51039">
    <property type="entry name" value="ZF_AN1"/>
    <property type="match status" value="2"/>
</dbReference>
<evidence type="ECO:0000256" key="1">
    <source>
        <dbReference type="ARBA" id="ARBA00022723"/>
    </source>
</evidence>
<dbReference type="AlphaFoldDB" id="A0A7J7JPJ6"/>
<dbReference type="Proteomes" id="UP000593567">
    <property type="component" value="Unassembled WGS sequence"/>
</dbReference>
<comment type="caution">
    <text evidence="6">The sequence shown here is derived from an EMBL/GenBank/DDBJ whole genome shotgun (WGS) entry which is preliminary data.</text>
</comment>
<accession>A0A7J7JPJ6</accession>
<dbReference type="Pfam" id="PF01428">
    <property type="entry name" value="zf-AN1"/>
    <property type="match status" value="2"/>
</dbReference>
<sequence>MAELEIGKHCSHAECKQLDFLPFSCDGCHKTFCKEHQVKDRHNCPSIHQSSSHTNSSSPFLTYSCSYSGCSQRQLVPVPCDQCEANYCLLHRHAVDHNCSALDAKPKTKYMEATAHHVKNIITGNSGNSKTGKQISTKSKKSTALSNKIALMKIKSSAKGDAGVPVESRVYFSILLPSNGPSSASSKCSNMWFDQEWTIGRVVECVSKSANLRNDNNRETSPKLMLRAASLPEDPESEYFSMNMKLVDIISSGTLHNGSSVELCYVDGAYLP</sequence>
<dbReference type="SMART" id="SM00154">
    <property type="entry name" value="ZnF_AN1"/>
    <property type="match status" value="2"/>
</dbReference>
<keyword evidence="1" id="KW-0479">Metal-binding</keyword>
<gene>
    <name evidence="6" type="ORF">EB796_013743</name>
</gene>
<evidence type="ECO:0000313" key="7">
    <source>
        <dbReference type="Proteomes" id="UP000593567"/>
    </source>
</evidence>
<dbReference type="InterPro" id="IPR057358">
    <property type="entry name" value="UBL_ZFAND1-like"/>
</dbReference>
<dbReference type="OrthoDB" id="431929at2759"/>
<dbReference type="InterPro" id="IPR035896">
    <property type="entry name" value="AN1-like_Znf"/>
</dbReference>
<keyword evidence="3" id="KW-0862">Zinc</keyword>
<dbReference type="Gene3D" id="4.10.1110.10">
    <property type="entry name" value="AN1-like Zinc finger"/>
    <property type="match status" value="2"/>
</dbReference>
<dbReference type="SUPFAM" id="SSF118310">
    <property type="entry name" value="AN1-like Zinc finger"/>
    <property type="match status" value="2"/>
</dbReference>
<dbReference type="Pfam" id="PF25327">
    <property type="entry name" value="UBL_ZFAND1"/>
    <property type="match status" value="1"/>
</dbReference>
<feature type="domain" description="AN1-type" evidence="5">
    <location>
        <begin position="59"/>
        <end position="107"/>
    </location>
</feature>
<keyword evidence="2 4" id="KW-0863">Zinc-finger</keyword>